<name>A0ABN9Z4U3_PIPNA</name>
<dbReference type="Gene3D" id="1.20.1070.10">
    <property type="entry name" value="Rhodopsin 7-helix transmembrane proteins"/>
    <property type="match status" value="1"/>
</dbReference>
<keyword evidence="10 11" id="KW-0807">Transducer</keyword>
<evidence type="ECO:0000256" key="8">
    <source>
        <dbReference type="ARBA" id="ARBA00023170"/>
    </source>
</evidence>
<evidence type="ECO:0000256" key="4">
    <source>
        <dbReference type="ARBA" id="ARBA00022989"/>
    </source>
</evidence>
<keyword evidence="7" id="KW-1015">Disulfide bond</keyword>
<evidence type="ECO:0000256" key="1">
    <source>
        <dbReference type="ARBA" id="ARBA00004651"/>
    </source>
</evidence>
<dbReference type="Pfam" id="PF00001">
    <property type="entry name" value="7tm_1"/>
    <property type="match status" value="1"/>
</dbReference>
<evidence type="ECO:0000256" key="10">
    <source>
        <dbReference type="ARBA" id="ARBA00023224"/>
    </source>
</evidence>
<keyword evidence="15" id="KW-1185">Reference proteome</keyword>
<gene>
    <name evidence="14" type="ORF">MPIPNATIZW_LOCUS15</name>
</gene>
<dbReference type="PRINTS" id="PR01563">
    <property type="entry name" value="G2ARECEPTOR"/>
</dbReference>
<keyword evidence="4 12" id="KW-1133">Transmembrane helix</keyword>
<evidence type="ECO:0000256" key="11">
    <source>
        <dbReference type="RuleBase" id="RU000688"/>
    </source>
</evidence>
<keyword evidence="9" id="KW-0325">Glycoprotein</keyword>
<feature type="transmembrane region" description="Helical" evidence="12">
    <location>
        <begin position="253"/>
        <end position="276"/>
    </location>
</feature>
<feature type="transmembrane region" description="Helical" evidence="12">
    <location>
        <begin position="12"/>
        <end position="33"/>
    </location>
</feature>
<dbReference type="PROSITE" id="PS00237">
    <property type="entry name" value="G_PROTEIN_RECEP_F1_1"/>
    <property type="match status" value="1"/>
</dbReference>
<feature type="domain" description="G-protein coupled receptors family 1 profile" evidence="13">
    <location>
        <begin position="24"/>
        <end position="273"/>
    </location>
</feature>
<dbReference type="EMBL" id="OY882858">
    <property type="protein sequence ID" value="CAK6431709.1"/>
    <property type="molecule type" value="Genomic_DNA"/>
</dbReference>
<dbReference type="InterPro" id="IPR000276">
    <property type="entry name" value="GPCR_Rhodpsn"/>
</dbReference>
<evidence type="ECO:0000259" key="13">
    <source>
        <dbReference type="PROSITE" id="PS50262"/>
    </source>
</evidence>
<feature type="transmembrane region" description="Helical" evidence="12">
    <location>
        <begin position="209"/>
        <end position="233"/>
    </location>
</feature>
<evidence type="ECO:0000256" key="3">
    <source>
        <dbReference type="ARBA" id="ARBA00022692"/>
    </source>
</evidence>
<dbReference type="SUPFAM" id="SSF81321">
    <property type="entry name" value="Family A G protein-coupled receptor-like"/>
    <property type="match status" value="1"/>
</dbReference>
<comment type="similarity">
    <text evidence="11">Belongs to the G-protein coupled receptor 1 family.</text>
</comment>
<reference evidence="14" key="1">
    <citation type="submission" date="2023-12" db="EMBL/GenBank/DDBJ databases">
        <authorList>
            <person name="Brown T."/>
        </authorList>
    </citation>
    <scope>NUCLEOTIDE SEQUENCE</scope>
</reference>
<dbReference type="PANTHER" id="PTHR24234">
    <property type="entry name" value="LYSOPHOSPHATIDIC ACID RECEPTOR 5/SPHINGOSYLPHOSPHORYLCHOLINE RECEPTOR"/>
    <property type="match status" value="1"/>
</dbReference>
<protein>
    <recommendedName>
        <fullName evidence="13">G-protein coupled receptors family 1 profile domain-containing protein</fullName>
    </recommendedName>
</protein>
<dbReference type="PROSITE" id="PS50262">
    <property type="entry name" value="G_PROTEIN_RECEP_F1_2"/>
    <property type="match status" value="1"/>
</dbReference>
<proteinExistence type="inferred from homology"/>
<evidence type="ECO:0000256" key="5">
    <source>
        <dbReference type="ARBA" id="ARBA00023040"/>
    </source>
</evidence>
<evidence type="ECO:0000313" key="14">
    <source>
        <dbReference type="EMBL" id="CAK6431709.1"/>
    </source>
</evidence>
<organism evidence="14 15">
    <name type="scientific">Pipistrellus nathusii</name>
    <name type="common">Nathusius' pipistrelle</name>
    <dbReference type="NCBI Taxonomy" id="59473"/>
    <lineage>
        <taxon>Eukaryota</taxon>
        <taxon>Metazoa</taxon>
        <taxon>Chordata</taxon>
        <taxon>Craniata</taxon>
        <taxon>Vertebrata</taxon>
        <taxon>Euteleostomi</taxon>
        <taxon>Mammalia</taxon>
        <taxon>Eutheria</taxon>
        <taxon>Laurasiatheria</taxon>
        <taxon>Chiroptera</taxon>
        <taxon>Yangochiroptera</taxon>
        <taxon>Vespertilionidae</taxon>
        <taxon>Pipistrellus</taxon>
    </lineage>
</organism>
<dbReference type="InterPro" id="IPR005388">
    <property type="entry name" value="G2A_lysphc_rcpt"/>
</dbReference>
<dbReference type="PRINTS" id="PR00237">
    <property type="entry name" value="GPCRRHODOPSN"/>
</dbReference>
<sequence>MSFEESRVLAMAVYGAVCALGLPANCLTAGLALREAWRGSVLAVYLCGLALCELLYAATLPLWVLYVHKGHCWALGDLACKVTAFIFFCNLYVSILLLCAVSCDRCVAVAYALESRGRRRRRTAGLLTAAAFLLVGLVHYPVFEIKVKGTCFETLPVDARAAHYYYARFAVGFALPLGVIAGANHRVFRAVGRSAGLSAARKARARRTALAVVAIFLACFAPYHLVLLLRAAAFSYYGGDEGALCRLEARVGTASVAFLCLTTVSSVADPVLYMLATARSRQEASWIRRKWTAWSAGTEATRLTRLKDSEARPSPVSLAGSCLLPSPAPPRGTRPGALQRLRKVSC</sequence>
<dbReference type="PANTHER" id="PTHR24234:SF7">
    <property type="entry name" value="G-PROTEIN COUPLED RECEPTOR 132-RELATED"/>
    <property type="match status" value="1"/>
</dbReference>
<keyword evidence="3 11" id="KW-0812">Transmembrane</keyword>
<evidence type="ECO:0000256" key="7">
    <source>
        <dbReference type="ARBA" id="ARBA00023157"/>
    </source>
</evidence>
<dbReference type="InterPro" id="IPR017452">
    <property type="entry name" value="GPCR_Rhodpsn_7TM"/>
</dbReference>
<keyword evidence="5 11" id="KW-0297">G-protein coupled receptor</keyword>
<evidence type="ECO:0000256" key="2">
    <source>
        <dbReference type="ARBA" id="ARBA00022475"/>
    </source>
</evidence>
<comment type="subcellular location">
    <subcellularLocation>
        <location evidence="1">Cell membrane</location>
        <topology evidence="1">Multi-pass membrane protein</topology>
    </subcellularLocation>
</comment>
<evidence type="ECO:0000313" key="15">
    <source>
        <dbReference type="Proteomes" id="UP001314169"/>
    </source>
</evidence>
<feature type="transmembrane region" description="Helical" evidence="12">
    <location>
        <begin position="124"/>
        <end position="143"/>
    </location>
</feature>
<evidence type="ECO:0000256" key="12">
    <source>
        <dbReference type="SAM" id="Phobius"/>
    </source>
</evidence>
<dbReference type="Proteomes" id="UP001314169">
    <property type="component" value="Chromosome 1"/>
</dbReference>
<feature type="transmembrane region" description="Helical" evidence="12">
    <location>
        <begin position="42"/>
        <end position="64"/>
    </location>
</feature>
<keyword evidence="6 12" id="KW-0472">Membrane</keyword>
<feature type="transmembrane region" description="Helical" evidence="12">
    <location>
        <begin position="84"/>
        <end position="103"/>
    </location>
</feature>
<evidence type="ECO:0000256" key="9">
    <source>
        <dbReference type="ARBA" id="ARBA00023180"/>
    </source>
</evidence>
<feature type="transmembrane region" description="Helical" evidence="12">
    <location>
        <begin position="163"/>
        <end position="188"/>
    </location>
</feature>
<evidence type="ECO:0000256" key="6">
    <source>
        <dbReference type="ARBA" id="ARBA00023136"/>
    </source>
</evidence>
<keyword evidence="2" id="KW-1003">Cell membrane</keyword>
<accession>A0ABN9Z4U3</accession>
<keyword evidence="8 11" id="KW-0675">Receptor</keyword>